<dbReference type="PROSITE" id="PS51128">
    <property type="entry name" value="ZF_DKSA_2"/>
    <property type="match status" value="1"/>
</dbReference>
<dbReference type="InterPro" id="IPR014240">
    <property type="entry name" value="YteA"/>
</dbReference>
<organism evidence="8 9">
    <name type="scientific">Paenibacillus protaetiae</name>
    <dbReference type="NCBI Taxonomy" id="2509456"/>
    <lineage>
        <taxon>Bacteria</taxon>
        <taxon>Bacillati</taxon>
        <taxon>Bacillota</taxon>
        <taxon>Bacilli</taxon>
        <taxon>Bacillales</taxon>
        <taxon>Paenibacillaceae</taxon>
        <taxon>Paenibacillus</taxon>
    </lineage>
</organism>
<keyword evidence="5" id="KW-0175">Coiled coil</keyword>
<sequence>MALQRSQLEQLRQRLEQDKAAVERELEANGHYGLTESMRDMTGELSPIDNHPADLGSEMFERGKDIALLENKELHLYRIDAALQAMDAGTYGVCRTCGRDIPFERLEALPDALYCAEHAPRQQMSSNRPVEEQFLNPPFGRTSMDEQDSYNGFDGEDAWQIVESWGDSSSPAYSENNEATDYDHVGIEADELDGYVEPFESFVASDITGRHTYIVRNRRYDHYLDADEGDHGLEPDIAPEDEENR</sequence>
<evidence type="ECO:0000259" key="7">
    <source>
        <dbReference type="Pfam" id="PF01258"/>
    </source>
</evidence>
<dbReference type="RefSeq" id="WP_129438003.1">
    <property type="nucleotide sequence ID" value="NZ_CP035492.1"/>
</dbReference>
<dbReference type="GO" id="GO:0008270">
    <property type="term" value="F:zinc ion binding"/>
    <property type="evidence" value="ECO:0007669"/>
    <property type="project" value="UniProtKB-KW"/>
</dbReference>
<keyword evidence="1" id="KW-0479">Metal-binding</keyword>
<keyword evidence="9" id="KW-1185">Reference proteome</keyword>
<dbReference type="SUPFAM" id="SSF109635">
    <property type="entry name" value="DnaK suppressor protein DksA, alpha-hairpin domain"/>
    <property type="match status" value="1"/>
</dbReference>
<keyword evidence="3" id="KW-0862">Zinc</keyword>
<dbReference type="SUPFAM" id="SSF57716">
    <property type="entry name" value="Glucocorticoid receptor-like (DNA-binding domain)"/>
    <property type="match status" value="1"/>
</dbReference>
<dbReference type="EMBL" id="CP035492">
    <property type="protein sequence ID" value="QAY65436.1"/>
    <property type="molecule type" value="Genomic_DNA"/>
</dbReference>
<dbReference type="PANTHER" id="PTHR33823:SF4">
    <property type="entry name" value="GENERAL STRESS PROTEIN 16O"/>
    <property type="match status" value="1"/>
</dbReference>
<evidence type="ECO:0000256" key="2">
    <source>
        <dbReference type="ARBA" id="ARBA00022771"/>
    </source>
</evidence>
<dbReference type="Gene3D" id="1.20.120.910">
    <property type="entry name" value="DksA, coiled-coil domain"/>
    <property type="match status" value="1"/>
</dbReference>
<feature type="coiled-coil region" evidence="5">
    <location>
        <begin position="1"/>
        <end position="28"/>
    </location>
</feature>
<evidence type="ECO:0000256" key="6">
    <source>
        <dbReference type="SAM" id="MobiDB-lite"/>
    </source>
</evidence>
<feature type="zinc finger region" description="dksA C4-type" evidence="4">
    <location>
        <begin position="94"/>
        <end position="118"/>
    </location>
</feature>
<dbReference type="InterPro" id="IPR000962">
    <property type="entry name" value="Znf_DskA_TraR"/>
</dbReference>
<name>A0A4P6ESA5_9BACL</name>
<dbReference type="Pfam" id="PF01258">
    <property type="entry name" value="zf-dskA_traR"/>
    <property type="match status" value="1"/>
</dbReference>
<keyword evidence="2" id="KW-0863">Zinc-finger</keyword>
<evidence type="ECO:0000256" key="4">
    <source>
        <dbReference type="PROSITE-ProRule" id="PRU00510"/>
    </source>
</evidence>
<dbReference type="KEGG" id="pprt:ET464_02610"/>
<evidence type="ECO:0000313" key="8">
    <source>
        <dbReference type="EMBL" id="QAY65436.1"/>
    </source>
</evidence>
<dbReference type="PANTHER" id="PTHR33823">
    <property type="entry name" value="RNA POLYMERASE-BINDING TRANSCRIPTION FACTOR DKSA-RELATED"/>
    <property type="match status" value="1"/>
</dbReference>
<evidence type="ECO:0000256" key="5">
    <source>
        <dbReference type="SAM" id="Coils"/>
    </source>
</evidence>
<feature type="compositionally biased region" description="Basic and acidic residues" evidence="6">
    <location>
        <begin position="225"/>
        <end position="234"/>
    </location>
</feature>
<evidence type="ECO:0000313" key="9">
    <source>
        <dbReference type="Proteomes" id="UP000293568"/>
    </source>
</evidence>
<dbReference type="AlphaFoldDB" id="A0A4P6ESA5"/>
<accession>A0A4P6ESA5</accession>
<reference evidence="8 9" key="1">
    <citation type="submission" date="2019-01" db="EMBL/GenBank/DDBJ databases">
        <title>Genome sequencing of strain FW100M-2.</title>
        <authorList>
            <person name="Heo J."/>
            <person name="Kim S.-J."/>
            <person name="Kim J.-S."/>
            <person name="Hong S.-B."/>
            <person name="Kwon S.-W."/>
        </authorList>
    </citation>
    <scope>NUCLEOTIDE SEQUENCE [LARGE SCALE GENOMIC DNA]</scope>
    <source>
        <strain evidence="8 9">FW100M-2</strain>
    </source>
</reference>
<evidence type="ECO:0000256" key="1">
    <source>
        <dbReference type="ARBA" id="ARBA00022723"/>
    </source>
</evidence>
<proteinExistence type="predicted"/>
<dbReference type="NCBIfam" id="TIGR02890">
    <property type="entry name" value="bacill_yteA"/>
    <property type="match status" value="1"/>
</dbReference>
<dbReference type="InterPro" id="IPR037187">
    <property type="entry name" value="DnaK_N"/>
</dbReference>
<feature type="domain" description="Zinc finger DksA/TraR C4-type" evidence="7">
    <location>
        <begin position="89"/>
        <end position="117"/>
    </location>
</feature>
<gene>
    <name evidence="8" type="ORF">ET464_02610</name>
</gene>
<evidence type="ECO:0000256" key="3">
    <source>
        <dbReference type="ARBA" id="ARBA00022833"/>
    </source>
</evidence>
<feature type="region of interest" description="Disordered" evidence="6">
    <location>
        <begin position="225"/>
        <end position="245"/>
    </location>
</feature>
<dbReference type="Proteomes" id="UP000293568">
    <property type="component" value="Chromosome"/>
</dbReference>
<dbReference type="OrthoDB" id="9811543at2"/>
<protein>
    <submittedName>
        <fullName evidence="8">Molecular chaperone DnaK</fullName>
    </submittedName>
</protein>